<dbReference type="InterPro" id="IPR050741">
    <property type="entry name" value="Acyl-CoA_dehydrogenase"/>
</dbReference>
<dbReference type="OrthoDB" id="435240at2759"/>
<dbReference type="EC" id="1.3.8.8" evidence="5"/>
<dbReference type="Pfam" id="PF09317">
    <property type="entry name" value="ACDH_C"/>
    <property type="match status" value="1"/>
</dbReference>
<dbReference type="GO" id="GO:0070991">
    <property type="term" value="F:medium-chain fatty acyl-CoA dehydrogenase activity"/>
    <property type="evidence" value="ECO:0007669"/>
    <property type="project" value="UniProtKB-EC"/>
</dbReference>
<dbReference type="EMBL" id="AZIL01000274">
    <property type="protein sequence ID" value="EWM28826.1"/>
    <property type="molecule type" value="Genomic_DNA"/>
</dbReference>
<dbReference type="PANTHER" id="PTHR48083:SF2">
    <property type="entry name" value="MEDIUM-CHAIN SPECIFIC ACYL-COA DEHYDROGENASE, MITOCHONDRIAL"/>
    <property type="match status" value="1"/>
</dbReference>
<feature type="domain" description="Acyl-CoA dehydrogenase C-terminal bacterial-type" evidence="15">
    <location>
        <begin position="475"/>
        <end position="721"/>
    </location>
</feature>
<dbReference type="InterPro" id="IPR006091">
    <property type="entry name" value="Acyl-CoA_Oxase/DH_mid-dom"/>
</dbReference>
<dbReference type="SUPFAM" id="SSF56645">
    <property type="entry name" value="Acyl-CoA dehydrogenase NM domain-like"/>
    <property type="match status" value="1"/>
</dbReference>
<evidence type="ECO:0000259" key="12">
    <source>
        <dbReference type="Pfam" id="PF00441"/>
    </source>
</evidence>
<evidence type="ECO:0000256" key="7">
    <source>
        <dbReference type="ARBA" id="ARBA00022630"/>
    </source>
</evidence>
<dbReference type="GO" id="GO:0005739">
    <property type="term" value="C:mitochondrion"/>
    <property type="evidence" value="ECO:0007669"/>
    <property type="project" value="TreeGrafter"/>
</dbReference>
<dbReference type="Pfam" id="PF02771">
    <property type="entry name" value="Acyl-CoA_dh_N"/>
    <property type="match status" value="1"/>
</dbReference>
<evidence type="ECO:0000256" key="4">
    <source>
        <dbReference type="ARBA" id="ARBA00012033"/>
    </source>
</evidence>
<comment type="catalytic activity">
    <reaction evidence="10">
        <text>a medium-chain 2,3-saturated fatty acyl-CoA + oxidized [electron-transfer flavoprotein] + H(+) = a medium-chain (2E)-enoyl-CoA + reduced [electron-transfer flavoprotein]</text>
        <dbReference type="Rhea" id="RHEA:14477"/>
        <dbReference type="Rhea" id="RHEA-COMP:10685"/>
        <dbReference type="Rhea" id="RHEA-COMP:10686"/>
        <dbReference type="ChEBI" id="CHEBI:15378"/>
        <dbReference type="ChEBI" id="CHEBI:57692"/>
        <dbReference type="ChEBI" id="CHEBI:58307"/>
        <dbReference type="ChEBI" id="CHEBI:83723"/>
        <dbReference type="ChEBI" id="CHEBI:83726"/>
        <dbReference type="EC" id="1.3.8.7"/>
    </reaction>
</comment>
<feature type="domain" description="Acyl-CoA oxidase/dehydrogenase middle" evidence="13">
    <location>
        <begin position="202"/>
        <end position="294"/>
    </location>
</feature>
<evidence type="ECO:0000256" key="6">
    <source>
        <dbReference type="ARBA" id="ARBA00020144"/>
    </source>
</evidence>
<keyword evidence="9" id="KW-0560">Oxidoreductase</keyword>
<dbReference type="PANTHER" id="PTHR48083">
    <property type="entry name" value="MEDIUM-CHAIN SPECIFIC ACYL-COA DEHYDROGENASE, MITOCHONDRIAL-RELATED"/>
    <property type="match status" value="1"/>
</dbReference>
<organism evidence="16 17">
    <name type="scientific">Nannochloropsis gaditana</name>
    <dbReference type="NCBI Taxonomy" id="72520"/>
    <lineage>
        <taxon>Eukaryota</taxon>
        <taxon>Sar</taxon>
        <taxon>Stramenopiles</taxon>
        <taxon>Ochrophyta</taxon>
        <taxon>Eustigmatophyceae</taxon>
        <taxon>Eustigmatales</taxon>
        <taxon>Monodopsidaceae</taxon>
        <taxon>Nannochloropsis</taxon>
    </lineage>
</organism>
<evidence type="ECO:0000256" key="10">
    <source>
        <dbReference type="ARBA" id="ARBA00047882"/>
    </source>
</evidence>
<accession>W7TNX9</accession>
<evidence type="ECO:0000256" key="5">
    <source>
        <dbReference type="ARBA" id="ARBA00012040"/>
    </source>
</evidence>
<dbReference type="GO" id="GO:0050660">
    <property type="term" value="F:flavin adenine dinucleotide binding"/>
    <property type="evidence" value="ECO:0007669"/>
    <property type="project" value="InterPro"/>
</dbReference>
<evidence type="ECO:0000256" key="3">
    <source>
        <dbReference type="ARBA" id="ARBA00009347"/>
    </source>
</evidence>
<evidence type="ECO:0000259" key="15">
    <source>
        <dbReference type="Pfam" id="PF09317"/>
    </source>
</evidence>
<evidence type="ECO:0000259" key="14">
    <source>
        <dbReference type="Pfam" id="PF02771"/>
    </source>
</evidence>
<name>W7TNX9_9STRA</name>
<reference evidence="16 17" key="1">
    <citation type="journal article" date="2014" name="Mol. Plant">
        <title>Chromosome Scale Genome Assembly and Transcriptome Profiling of Nannochloropsis gaditana in Nitrogen Depletion.</title>
        <authorList>
            <person name="Corteggiani Carpinelli E."/>
            <person name="Telatin A."/>
            <person name="Vitulo N."/>
            <person name="Forcato C."/>
            <person name="D'Angelo M."/>
            <person name="Schiavon R."/>
            <person name="Vezzi A."/>
            <person name="Giacometti G.M."/>
            <person name="Morosinotto T."/>
            <person name="Valle G."/>
        </authorList>
    </citation>
    <scope>NUCLEOTIDE SEQUENCE [LARGE SCALE GENOMIC DNA]</scope>
    <source>
        <strain evidence="16 17">B-31</strain>
    </source>
</reference>
<evidence type="ECO:0000256" key="1">
    <source>
        <dbReference type="ARBA" id="ARBA00001974"/>
    </source>
</evidence>
<gene>
    <name evidence="16" type="ORF">Naga_100002g172</name>
</gene>
<dbReference type="InterPro" id="IPR046373">
    <property type="entry name" value="Acyl-CoA_Oxase/DH_mid-dom_sf"/>
</dbReference>
<evidence type="ECO:0000256" key="11">
    <source>
        <dbReference type="ARBA" id="ARBA00049247"/>
    </source>
</evidence>
<dbReference type="AlphaFoldDB" id="W7TNX9"/>
<comment type="caution">
    <text evidence="16">The sequence shown here is derived from an EMBL/GenBank/DDBJ whole genome shotgun (WGS) entry which is preliminary data.</text>
</comment>
<dbReference type="Pfam" id="PF00441">
    <property type="entry name" value="Acyl-CoA_dh_1"/>
    <property type="match status" value="1"/>
</dbReference>
<dbReference type="EC" id="1.3.8.7" evidence="4"/>
<dbReference type="GO" id="GO:0033539">
    <property type="term" value="P:fatty acid beta-oxidation using acyl-CoA dehydrogenase"/>
    <property type="evidence" value="ECO:0007669"/>
    <property type="project" value="InterPro"/>
</dbReference>
<feature type="domain" description="Acyl-CoA dehydrogenase/oxidase C-terminal" evidence="12">
    <location>
        <begin position="322"/>
        <end position="468"/>
    </location>
</feature>
<keyword evidence="17" id="KW-1185">Reference proteome</keyword>
<keyword evidence="8" id="KW-0274">FAD</keyword>
<dbReference type="InterPro" id="IPR037069">
    <property type="entry name" value="AcylCoA_DH/ox_N_sf"/>
</dbReference>
<dbReference type="NCBIfam" id="NF007000">
    <property type="entry name" value="PRK09463.1"/>
    <property type="match status" value="1"/>
</dbReference>
<comment type="pathway">
    <text evidence="2">Lipid metabolism; fatty acid beta-oxidation.</text>
</comment>
<comment type="similarity">
    <text evidence="3">Belongs to the acyl-CoA dehydrogenase family.</text>
</comment>
<dbReference type="InterPro" id="IPR013786">
    <property type="entry name" value="AcylCoA_DH/ox_N"/>
</dbReference>
<dbReference type="EMBL" id="AZIL01000274">
    <property type="protein sequence ID" value="EWM28825.1"/>
    <property type="molecule type" value="Genomic_DNA"/>
</dbReference>
<dbReference type="Gene3D" id="2.40.110.10">
    <property type="entry name" value="Butyryl-CoA Dehydrogenase, subunit A, domain 2"/>
    <property type="match status" value="1"/>
</dbReference>
<feature type="domain" description="Acyl-CoA dehydrogenase/oxidase N-terminal" evidence="14">
    <location>
        <begin position="88"/>
        <end position="198"/>
    </location>
</feature>
<dbReference type="InterPro" id="IPR009075">
    <property type="entry name" value="AcylCo_DH/oxidase_C"/>
</dbReference>
<protein>
    <recommendedName>
        <fullName evidence="6">Acyl-coenzyme A dehydrogenase</fullName>
        <ecNumber evidence="4">1.3.8.7</ecNumber>
        <ecNumber evidence="5">1.3.8.8</ecNumber>
    </recommendedName>
</protein>
<dbReference type="InterPro" id="IPR015396">
    <property type="entry name" value="FadE_C"/>
</dbReference>
<evidence type="ECO:0000259" key="13">
    <source>
        <dbReference type="Pfam" id="PF02770"/>
    </source>
</evidence>
<evidence type="ECO:0000256" key="8">
    <source>
        <dbReference type="ARBA" id="ARBA00022827"/>
    </source>
</evidence>
<evidence type="ECO:0000313" key="17">
    <source>
        <dbReference type="Proteomes" id="UP000019335"/>
    </source>
</evidence>
<dbReference type="InterPro" id="IPR036250">
    <property type="entry name" value="AcylCo_DH-like_C"/>
</dbReference>
<dbReference type="GO" id="GO:0004466">
    <property type="term" value="F:long-chain fatty acyl-CoA dehydrogenase activity"/>
    <property type="evidence" value="ECO:0007669"/>
    <property type="project" value="UniProtKB-EC"/>
</dbReference>
<keyword evidence="7" id="KW-0285">Flavoprotein</keyword>
<evidence type="ECO:0000256" key="9">
    <source>
        <dbReference type="ARBA" id="ARBA00023002"/>
    </source>
</evidence>
<dbReference type="Gene3D" id="1.20.140.10">
    <property type="entry name" value="Butyryl-CoA Dehydrogenase, subunit A, domain 3"/>
    <property type="match status" value="1"/>
</dbReference>
<dbReference type="UniPathway" id="UPA00659"/>
<dbReference type="Proteomes" id="UP000019335">
    <property type="component" value="Chromosome 4"/>
</dbReference>
<comment type="cofactor">
    <cofactor evidence="1">
        <name>FAD</name>
        <dbReference type="ChEBI" id="CHEBI:57692"/>
    </cofactor>
</comment>
<dbReference type="InterPro" id="IPR009100">
    <property type="entry name" value="AcylCoA_DH/oxidase_NM_dom_sf"/>
</dbReference>
<sequence length="769" mass="83429">MEAFHRRGMKTALALARSKSAIPSSMVAPQQRQFFAAAYNLAKKVTPKISATEAAALEAGTVGFDRDLFAGSPSLEGLKNKYDLKISAEERAFLENEVEKLCEMSNEYEMYKNKDLPQPVWDYIRKNGFLGMIIDKKYGGKGFSAHGHALVVQKLSTRSQSVGVSVMVPNSLGPGELLKRYGTEAEKDYYLPKLATGELIPCFGLTGPASGSDAAAMRDQAIVVEENGQLGVRATFKKRYITLAPVAGCVGLAVQLKDPNGLLKGKGKEGISIFLLERDLPGLRMGPRHDPLSAFFMNGTVEGENVFIPIDKLLGGQERAGYGWNMLMDCLAEGRAISLPAGAIAIGKLSVTAVGAYARIRKQFKVPIAELEGVQEHLARIAGHTYVITAAQSLTNSMLNQHEQPAVISAIMKQQCTSRGRQIVNDAMDVLGGAGICMGPNNFMGANYMATPIAITVEGANTLTRSLIQFGQGLMRAHPHLLSVVQAVQKGDDLQGFNKGLAGMFSHGAVNATRSFSKAFIRSRSKSNFEGYYESQLGRLAAAFAIASDLSLTMGGKIKFAESLSGRYADVLSNLYLGYATLWFHSKYPAQGSEAVAAWALDNILVDIQDAFYGIAENYPIRPVGWAIHALTFPTGKTYVRPSDKLTTQVAQLISKPSGVRDLLSQDIYVHKDLNDRVALLNATLPKAVKVDEIYTKLRKEKRTATAEEQKLIDEVEAAREIIIQVDSFPSLGQESVTKGWKTEDRPALQDIYGVKKGKNGNAAEQLAA</sequence>
<dbReference type="SUPFAM" id="SSF47203">
    <property type="entry name" value="Acyl-CoA dehydrogenase C-terminal domain-like"/>
    <property type="match status" value="1"/>
</dbReference>
<dbReference type="Pfam" id="PF02770">
    <property type="entry name" value="Acyl-CoA_dh_M"/>
    <property type="match status" value="1"/>
</dbReference>
<proteinExistence type="inferred from homology"/>
<evidence type="ECO:0000313" key="16">
    <source>
        <dbReference type="EMBL" id="EWM28825.1"/>
    </source>
</evidence>
<dbReference type="Gene3D" id="1.10.540.10">
    <property type="entry name" value="Acyl-CoA dehydrogenase/oxidase, N-terminal domain"/>
    <property type="match status" value="1"/>
</dbReference>
<evidence type="ECO:0000256" key="2">
    <source>
        <dbReference type="ARBA" id="ARBA00005005"/>
    </source>
</evidence>
<dbReference type="NCBIfam" id="NF009586">
    <property type="entry name" value="PRK13026.1"/>
    <property type="match status" value="1"/>
</dbReference>
<dbReference type="GO" id="GO:0051793">
    <property type="term" value="P:medium-chain fatty acid catabolic process"/>
    <property type="evidence" value="ECO:0007669"/>
    <property type="project" value="TreeGrafter"/>
</dbReference>
<dbReference type="FunFam" id="1.20.140.10:FF:000009">
    <property type="entry name" value="Acyl-CoA dehydrogenase"/>
    <property type="match status" value="1"/>
</dbReference>
<comment type="catalytic activity">
    <reaction evidence="11">
        <text>a long-chain 2,3-saturated fatty acyl-CoA + oxidized [electron-transfer flavoprotein] + H(+) = a long-chain (2E)-enoyl-CoA + reduced [electron-transfer flavoprotein]</text>
        <dbReference type="Rhea" id="RHEA:17721"/>
        <dbReference type="Rhea" id="RHEA-COMP:10685"/>
        <dbReference type="Rhea" id="RHEA-COMP:10686"/>
        <dbReference type="ChEBI" id="CHEBI:15378"/>
        <dbReference type="ChEBI" id="CHEBI:57692"/>
        <dbReference type="ChEBI" id="CHEBI:58307"/>
        <dbReference type="ChEBI" id="CHEBI:83721"/>
        <dbReference type="ChEBI" id="CHEBI:83727"/>
        <dbReference type="EC" id="1.3.8.8"/>
    </reaction>
</comment>